<accession>A0ABW3DW86</accession>
<evidence type="ECO:0000313" key="1">
    <source>
        <dbReference type="EMBL" id="MFD0887002.1"/>
    </source>
</evidence>
<proteinExistence type="predicted"/>
<feature type="non-terminal residue" evidence="1">
    <location>
        <position position="1"/>
    </location>
</feature>
<keyword evidence="2" id="KW-1185">Reference proteome</keyword>
<evidence type="ECO:0000313" key="2">
    <source>
        <dbReference type="Proteomes" id="UP001597024"/>
    </source>
</evidence>
<reference evidence="2" key="1">
    <citation type="journal article" date="2019" name="Int. J. Syst. Evol. Microbiol.">
        <title>The Global Catalogue of Microorganisms (GCM) 10K type strain sequencing project: providing services to taxonomists for standard genome sequencing and annotation.</title>
        <authorList>
            <consortium name="The Broad Institute Genomics Platform"/>
            <consortium name="The Broad Institute Genome Sequencing Center for Infectious Disease"/>
            <person name="Wu L."/>
            <person name="Ma J."/>
        </authorList>
    </citation>
    <scope>NUCLEOTIDE SEQUENCE [LARGE SCALE GENOMIC DNA]</scope>
    <source>
        <strain evidence="2">CCUG 62974</strain>
    </source>
</reference>
<protein>
    <submittedName>
        <fullName evidence="1">Uncharacterized protein</fullName>
    </submittedName>
</protein>
<name>A0ABW3DW86_9ACTN</name>
<gene>
    <name evidence="1" type="ORF">ACFQ08_20845</name>
</gene>
<comment type="caution">
    <text evidence="1">The sequence shown here is derived from an EMBL/GenBank/DDBJ whole genome shotgun (WGS) entry which is preliminary data.</text>
</comment>
<dbReference type="Gene3D" id="1.50.10.20">
    <property type="match status" value="1"/>
</dbReference>
<organism evidence="1 2">
    <name type="scientific">Streptosporangium algeriense</name>
    <dbReference type="NCBI Taxonomy" id="1682748"/>
    <lineage>
        <taxon>Bacteria</taxon>
        <taxon>Bacillati</taxon>
        <taxon>Actinomycetota</taxon>
        <taxon>Actinomycetes</taxon>
        <taxon>Streptosporangiales</taxon>
        <taxon>Streptosporangiaceae</taxon>
        <taxon>Streptosporangium</taxon>
    </lineage>
</organism>
<dbReference type="EMBL" id="JBHTHX010000780">
    <property type="protein sequence ID" value="MFD0887002.1"/>
    <property type="molecule type" value="Genomic_DNA"/>
</dbReference>
<sequence length="71" mass="7244">RDTGDPLLVATAADLAAELACGFRPGALLGYPDVEQPGTETDNPGLLRGAAGVAALLLSPTPVWSRLFLLA</sequence>
<dbReference type="Proteomes" id="UP001597024">
    <property type="component" value="Unassembled WGS sequence"/>
</dbReference>